<evidence type="ECO:0000259" key="4">
    <source>
        <dbReference type="Pfam" id="PF13806"/>
    </source>
</evidence>
<gene>
    <name evidence="5" type="ORF">KC19_8G162400</name>
</gene>
<dbReference type="OrthoDB" id="1910064at2759"/>
<evidence type="ECO:0000313" key="6">
    <source>
        <dbReference type="Proteomes" id="UP000822688"/>
    </source>
</evidence>
<dbReference type="PANTHER" id="PTHR21496:SF0">
    <property type="entry name" value="RIESKE DOMAIN-CONTAINING PROTEIN"/>
    <property type="match status" value="1"/>
</dbReference>
<dbReference type="InterPro" id="IPR012748">
    <property type="entry name" value="Rieske-like_NirD"/>
</dbReference>
<organism evidence="5 6">
    <name type="scientific">Ceratodon purpureus</name>
    <name type="common">Fire moss</name>
    <name type="synonym">Dicranum purpureum</name>
    <dbReference type="NCBI Taxonomy" id="3225"/>
    <lineage>
        <taxon>Eukaryota</taxon>
        <taxon>Viridiplantae</taxon>
        <taxon>Streptophyta</taxon>
        <taxon>Embryophyta</taxon>
        <taxon>Bryophyta</taxon>
        <taxon>Bryophytina</taxon>
        <taxon>Bryopsida</taxon>
        <taxon>Dicranidae</taxon>
        <taxon>Pseudoditrichales</taxon>
        <taxon>Ditrichaceae</taxon>
        <taxon>Ceratodon</taxon>
    </lineage>
</organism>
<accession>A0A8T0H7M5</accession>
<feature type="domain" description="Rieske-like [2Fe-2S]" evidence="4">
    <location>
        <begin position="101"/>
        <end position="226"/>
    </location>
</feature>
<dbReference type="GO" id="GO:0051537">
    <property type="term" value="F:2 iron, 2 sulfur cluster binding"/>
    <property type="evidence" value="ECO:0007669"/>
    <property type="project" value="InterPro"/>
</dbReference>
<name>A0A8T0H7M5_CERPU</name>
<dbReference type="Gene3D" id="2.102.10.10">
    <property type="entry name" value="Rieske [2Fe-2S] iron-sulphur domain"/>
    <property type="match status" value="1"/>
</dbReference>
<comment type="caution">
    <text evidence="5">The sequence shown here is derived from an EMBL/GenBank/DDBJ whole genome shotgun (WGS) entry which is preliminary data.</text>
</comment>
<dbReference type="GO" id="GO:0008942">
    <property type="term" value="F:nitrite reductase [NAD(P)H] activity"/>
    <property type="evidence" value="ECO:0007669"/>
    <property type="project" value="InterPro"/>
</dbReference>
<reference evidence="5" key="1">
    <citation type="submission" date="2020-06" db="EMBL/GenBank/DDBJ databases">
        <title>WGS assembly of Ceratodon purpureus strain R40.</title>
        <authorList>
            <person name="Carey S.B."/>
            <person name="Jenkins J."/>
            <person name="Shu S."/>
            <person name="Lovell J.T."/>
            <person name="Sreedasyam A."/>
            <person name="Maumus F."/>
            <person name="Tiley G.P."/>
            <person name="Fernandez-Pozo N."/>
            <person name="Barry K."/>
            <person name="Chen C."/>
            <person name="Wang M."/>
            <person name="Lipzen A."/>
            <person name="Daum C."/>
            <person name="Saski C.A."/>
            <person name="Payton A.C."/>
            <person name="Mcbreen J.C."/>
            <person name="Conrad R.E."/>
            <person name="Kollar L.M."/>
            <person name="Olsson S."/>
            <person name="Huttunen S."/>
            <person name="Landis J.B."/>
            <person name="Wickett N.J."/>
            <person name="Johnson M.G."/>
            <person name="Rensing S.A."/>
            <person name="Grimwood J."/>
            <person name="Schmutz J."/>
            <person name="Mcdaniel S.F."/>
        </authorList>
    </citation>
    <scope>NUCLEOTIDE SEQUENCE</scope>
    <source>
        <strain evidence="5">R40</strain>
    </source>
</reference>
<evidence type="ECO:0000256" key="1">
    <source>
        <dbReference type="ARBA" id="ARBA00023002"/>
    </source>
</evidence>
<dbReference type="InterPro" id="IPR036922">
    <property type="entry name" value="Rieske_2Fe-2S_sf"/>
</dbReference>
<dbReference type="EMBL" id="CM026429">
    <property type="protein sequence ID" value="KAG0565082.1"/>
    <property type="molecule type" value="Genomic_DNA"/>
</dbReference>
<sequence length="236" mass="24980">MATSTMAVTCSASGFSALSSSSSSFQAGCSSSTQELTCYSHRACQSSLGSGIYTNRECGVQVRAGKGPPKQGRGYNSKKAAADGIRKIMRGRDADNAFDGWTQVLMQEELPEGKNKAIIHNNAGYVLVKKEDALYAIQANCTSCKFPIIEGKTATAEGAEDGTPGDAQIECPLCHTKFSLEDGKVVEFCPKDGPIAWAIGTLKSKETPVDAKVYSARISKSGRVYVRFATASPALP</sequence>
<evidence type="ECO:0000256" key="2">
    <source>
        <dbReference type="ARBA" id="ARBA00023063"/>
    </source>
</evidence>
<keyword evidence="2" id="KW-0534">Nitrate assimilation</keyword>
<keyword evidence="6" id="KW-1185">Reference proteome</keyword>
<evidence type="ECO:0000313" key="5">
    <source>
        <dbReference type="EMBL" id="KAG0565082.1"/>
    </source>
</evidence>
<dbReference type="Proteomes" id="UP000822688">
    <property type="component" value="Chromosome 8"/>
</dbReference>
<dbReference type="AlphaFoldDB" id="A0A8T0H7M5"/>
<comment type="cofactor">
    <cofactor evidence="3">
        <name>[2Fe-2S] cluster</name>
        <dbReference type="ChEBI" id="CHEBI:190135"/>
    </cofactor>
</comment>
<dbReference type="Pfam" id="PF13806">
    <property type="entry name" value="Rieske_2"/>
    <property type="match status" value="1"/>
</dbReference>
<protein>
    <recommendedName>
        <fullName evidence="4">Rieske-like [2Fe-2S] domain-containing protein</fullName>
    </recommendedName>
</protein>
<keyword evidence="1" id="KW-0560">Oxidoreductase</keyword>
<evidence type="ECO:0000256" key="3">
    <source>
        <dbReference type="ARBA" id="ARBA00034078"/>
    </source>
</evidence>
<dbReference type="GO" id="GO:0042128">
    <property type="term" value="P:nitrate assimilation"/>
    <property type="evidence" value="ECO:0007669"/>
    <property type="project" value="UniProtKB-KW"/>
</dbReference>
<dbReference type="PANTHER" id="PTHR21496">
    <property type="entry name" value="FERREDOXIN-RELATED"/>
    <property type="match status" value="1"/>
</dbReference>
<dbReference type="SUPFAM" id="SSF50022">
    <property type="entry name" value="ISP domain"/>
    <property type="match status" value="1"/>
</dbReference>
<proteinExistence type="predicted"/>